<protein>
    <submittedName>
        <fullName evidence="1">Uncharacterized protein</fullName>
    </submittedName>
</protein>
<dbReference type="EMBL" id="BK015517">
    <property type="protein sequence ID" value="DAE10667.1"/>
    <property type="molecule type" value="Genomic_DNA"/>
</dbReference>
<organism evidence="1">
    <name type="scientific">Siphoviridae sp. ctlgF9</name>
    <dbReference type="NCBI Taxonomy" id="2825649"/>
    <lineage>
        <taxon>Viruses</taxon>
        <taxon>Duplodnaviria</taxon>
        <taxon>Heunggongvirae</taxon>
        <taxon>Uroviricota</taxon>
        <taxon>Caudoviricetes</taxon>
    </lineage>
</organism>
<proteinExistence type="predicted"/>
<sequence>MGRLSQQFATKVSLAMLADKYGKLWKDAYVEIAPLTMKQLPELRNFQGEASADGELTDDQTAQLLPMVKKGFVGGKIVFNGELVDAEADDLDDLPVSAASQVIVAAVGATDPK</sequence>
<name>A0A8S5PVZ3_9CAUD</name>
<evidence type="ECO:0000313" key="1">
    <source>
        <dbReference type="EMBL" id="DAE10667.1"/>
    </source>
</evidence>
<reference evidence="1" key="1">
    <citation type="journal article" date="2021" name="Proc. Natl. Acad. Sci. U.S.A.">
        <title>A Catalog of Tens of Thousands of Viruses from Human Metagenomes Reveals Hidden Associations with Chronic Diseases.</title>
        <authorList>
            <person name="Tisza M.J."/>
            <person name="Buck C.B."/>
        </authorList>
    </citation>
    <scope>NUCLEOTIDE SEQUENCE</scope>
    <source>
        <strain evidence="1">CtlgF9</strain>
    </source>
</reference>
<accession>A0A8S5PVZ3</accession>